<proteinExistence type="predicted"/>
<evidence type="ECO:0000313" key="1">
    <source>
        <dbReference type="EMBL" id="KAH7068683.1"/>
    </source>
</evidence>
<protein>
    <recommendedName>
        <fullName evidence="3">F-box domain-containing protein</fullName>
    </recommendedName>
</protein>
<sequence length="456" mass="52139">MTSISELSEDLIYYISLYFERDIYALHSLNLVSRKFHHATRALLFRHINCISAEPEALLSRSLHEVPELKTHIRSYFLCLNEGTLNHGRLREVLNYPHIEELSFTRFDKLRGGTGGFMDVLRPIMLRLREGRDSQRDFECAFLDDYALKQIRKVNLTGDFTTTELIRFVLLPNVTRMSATYLNIMKEPRLPIQYAHVKSTLTSLDILGGSLWRISASTMRTILSFCPHLRSLRCQVPMQTLLNSHTEQTCSVTEPVSPGELTEVFYPIRKTLQKLSLLNLRHRVPYDGSCMDLSCFSALEDLEFTSCCLLPPGPPCPKRDAISCLLPKSLRRLKLEFPRESGILYHHEEGEPFISQDPHNVSASRYGWILPLLQSKAELLPNLTEISMVDPPGSLNRCYWQSARWMLPDEIQEACEIGGLKLDVRISYPKPGSSSPTLASKGYINRAEAYAHSYEQ</sequence>
<reference evidence="1" key="1">
    <citation type="journal article" date="2021" name="Nat. Commun.">
        <title>Genetic determinants of endophytism in the Arabidopsis root mycobiome.</title>
        <authorList>
            <person name="Mesny F."/>
            <person name="Miyauchi S."/>
            <person name="Thiergart T."/>
            <person name="Pickel B."/>
            <person name="Atanasova L."/>
            <person name="Karlsson M."/>
            <person name="Huettel B."/>
            <person name="Barry K.W."/>
            <person name="Haridas S."/>
            <person name="Chen C."/>
            <person name="Bauer D."/>
            <person name="Andreopoulos W."/>
            <person name="Pangilinan J."/>
            <person name="LaButti K."/>
            <person name="Riley R."/>
            <person name="Lipzen A."/>
            <person name="Clum A."/>
            <person name="Drula E."/>
            <person name="Henrissat B."/>
            <person name="Kohler A."/>
            <person name="Grigoriev I.V."/>
            <person name="Martin F.M."/>
            <person name="Hacquard S."/>
        </authorList>
    </citation>
    <scope>NUCLEOTIDE SEQUENCE</scope>
    <source>
        <strain evidence="1">MPI-SDFR-AT-0120</strain>
    </source>
</reference>
<gene>
    <name evidence="1" type="ORF">FB567DRAFT_585103</name>
</gene>
<dbReference type="OrthoDB" id="3792203at2759"/>
<dbReference type="Proteomes" id="UP000813461">
    <property type="component" value="Unassembled WGS sequence"/>
</dbReference>
<organism evidence="1 2">
    <name type="scientific">Paraphoma chrysanthemicola</name>
    <dbReference type="NCBI Taxonomy" id="798071"/>
    <lineage>
        <taxon>Eukaryota</taxon>
        <taxon>Fungi</taxon>
        <taxon>Dikarya</taxon>
        <taxon>Ascomycota</taxon>
        <taxon>Pezizomycotina</taxon>
        <taxon>Dothideomycetes</taxon>
        <taxon>Pleosporomycetidae</taxon>
        <taxon>Pleosporales</taxon>
        <taxon>Pleosporineae</taxon>
        <taxon>Phaeosphaeriaceae</taxon>
        <taxon>Paraphoma</taxon>
    </lineage>
</organism>
<name>A0A8K0QUG7_9PLEO</name>
<dbReference type="EMBL" id="JAGMVJ010000031">
    <property type="protein sequence ID" value="KAH7068683.1"/>
    <property type="molecule type" value="Genomic_DNA"/>
</dbReference>
<accession>A0A8K0QUG7</accession>
<dbReference type="AlphaFoldDB" id="A0A8K0QUG7"/>
<comment type="caution">
    <text evidence="1">The sequence shown here is derived from an EMBL/GenBank/DDBJ whole genome shotgun (WGS) entry which is preliminary data.</text>
</comment>
<evidence type="ECO:0008006" key="3">
    <source>
        <dbReference type="Google" id="ProtNLM"/>
    </source>
</evidence>
<evidence type="ECO:0000313" key="2">
    <source>
        <dbReference type="Proteomes" id="UP000813461"/>
    </source>
</evidence>
<keyword evidence="2" id="KW-1185">Reference proteome</keyword>